<gene>
    <name evidence="1" type="ORF">AB0763_06710</name>
</gene>
<sequence>MRYTLNIKTFHNTQEIRLTLHGQNDPVVLPVSEYGHTKDAINEFLSVKGLRLHTENVNQLVKRLDIVEANDAYTWLMADIFVIPKDANSFIIETKLNGELWDVRRDFTSIEQCLNHFRENFTREKRAQIETKIFECNKLGNIVNRWISPVDAVSMFKMEVVL</sequence>
<dbReference type="KEGG" id="vih:AB0763_06710"/>
<dbReference type="RefSeq" id="WP_306099976.1">
    <property type="nucleotide sequence ID" value="NZ_CP162601.1"/>
</dbReference>
<evidence type="ECO:0000313" key="1">
    <source>
        <dbReference type="EMBL" id="XDK23933.1"/>
    </source>
</evidence>
<reference evidence="1" key="1">
    <citation type="submission" date="2024-07" db="EMBL/GenBank/DDBJ databases">
        <title>Genome Analysis of a Potential Novel Vibrio Species Secreting pH- and Thermo-stable Alginate Lyase and its Application in Producing Alginate Oligosaccharides.</title>
        <authorList>
            <person name="Huang H."/>
            <person name="Bao K."/>
        </authorList>
    </citation>
    <scope>NUCLEOTIDE SEQUENCE</scope>
    <source>
        <strain evidence="1">HB236076</strain>
    </source>
</reference>
<proteinExistence type="predicted"/>
<dbReference type="EMBL" id="CP162601">
    <property type="protein sequence ID" value="XDK23933.1"/>
    <property type="molecule type" value="Genomic_DNA"/>
</dbReference>
<organism evidence="1">
    <name type="scientific">Vibrio sp. HB236076</name>
    <dbReference type="NCBI Taxonomy" id="3232307"/>
    <lineage>
        <taxon>Bacteria</taxon>
        <taxon>Pseudomonadati</taxon>
        <taxon>Pseudomonadota</taxon>
        <taxon>Gammaproteobacteria</taxon>
        <taxon>Vibrionales</taxon>
        <taxon>Vibrionaceae</taxon>
        <taxon>Vibrio</taxon>
    </lineage>
</organism>
<protein>
    <submittedName>
        <fullName evidence="1">Uncharacterized protein</fullName>
    </submittedName>
</protein>
<dbReference type="AlphaFoldDB" id="A0AB39HDE7"/>
<name>A0AB39HDE7_9VIBR</name>
<accession>A0AB39HDE7</accession>